<dbReference type="InterPro" id="IPR013767">
    <property type="entry name" value="PAS_fold"/>
</dbReference>
<dbReference type="InterPro" id="IPR000014">
    <property type="entry name" value="PAS"/>
</dbReference>
<dbReference type="Pfam" id="PF02518">
    <property type="entry name" value="HATPase_c"/>
    <property type="match status" value="1"/>
</dbReference>
<dbReference type="SUPFAM" id="SSF55785">
    <property type="entry name" value="PYP-like sensor domain (PAS domain)"/>
    <property type="match status" value="1"/>
</dbReference>
<accession>A0A7Y0LAI6</accession>
<dbReference type="SUPFAM" id="SSF47384">
    <property type="entry name" value="Homodimeric domain of signal transducing histidine kinase"/>
    <property type="match status" value="1"/>
</dbReference>
<comment type="catalytic activity">
    <reaction evidence="1">
        <text>ATP + protein L-histidine = ADP + protein N-phospho-L-histidine.</text>
        <dbReference type="EC" id="2.7.13.3"/>
    </reaction>
</comment>
<evidence type="ECO:0000313" key="16">
    <source>
        <dbReference type="Proteomes" id="UP000568664"/>
    </source>
</evidence>
<evidence type="ECO:0000256" key="8">
    <source>
        <dbReference type="ARBA" id="ARBA00022840"/>
    </source>
</evidence>
<dbReference type="GO" id="GO:0007234">
    <property type="term" value="P:osmosensory signaling via phosphorelay pathway"/>
    <property type="evidence" value="ECO:0007669"/>
    <property type="project" value="TreeGrafter"/>
</dbReference>
<evidence type="ECO:0000256" key="3">
    <source>
        <dbReference type="ARBA" id="ARBA00012438"/>
    </source>
</evidence>
<feature type="domain" description="Histidine kinase" evidence="13">
    <location>
        <begin position="235"/>
        <end position="441"/>
    </location>
</feature>
<comment type="caution">
    <text evidence="15">The sequence shown here is derived from an EMBL/GenBank/DDBJ whole genome shotgun (WGS) entry which is preliminary data.</text>
</comment>
<dbReference type="PANTHER" id="PTHR42878">
    <property type="entry name" value="TWO-COMPONENT HISTIDINE KINASE"/>
    <property type="match status" value="1"/>
</dbReference>
<evidence type="ECO:0000256" key="9">
    <source>
        <dbReference type="ARBA" id="ARBA00022989"/>
    </source>
</evidence>
<evidence type="ECO:0000256" key="1">
    <source>
        <dbReference type="ARBA" id="ARBA00000085"/>
    </source>
</evidence>
<dbReference type="InterPro" id="IPR005467">
    <property type="entry name" value="His_kinase_dom"/>
</dbReference>
<evidence type="ECO:0000256" key="2">
    <source>
        <dbReference type="ARBA" id="ARBA00004141"/>
    </source>
</evidence>
<dbReference type="SUPFAM" id="SSF55874">
    <property type="entry name" value="ATPase domain of HSP90 chaperone/DNA topoisomerase II/histidine kinase"/>
    <property type="match status" value="1"/>
</dbReference>
<evidence type="ECO:0000256" key="11">
    <source>
        <dbReference type="ARBA" id="ARBA00023136"/>
    </source>
</evidence>
<dbReference type="InterPro" id="IPR050351">
    <property type="entry name" value="BphY/WalK/GraS-like"/>
</dbReference>
<evidence type="ECO:0000256" key="6">
    <source>
        <dbReference type="ARBA" id="ARBA00022741"/>
    </source>
</evidence>
<dbReference type="Gene3D" id="3.30.565.10">
    <property type="entry name" value="Histidine kinase-like ATPase, C-terminal domain"/>
    <property type="match status" value="1"/>
</dbReference>
<dbReference type="CDD" id="cd00130">
    <property type="entry name" value="PAS"/>
    <property type="match status" value="1"/>
</dbReference>
<feature type="transmembrane region" description="Helical" evidence="12">
    <location>
        <begin position="39"/>
        <end position="59"/>
    </location>
</feature>
<dbReference type="Proteomes" id="UP000568664">
    <property type="component" value="Unassembled WGS sequence"/>
</dbReference>
<dbReference type="InterPro" id="IPR003594">
    <property type="entry name" value="HATPase_dom"/>
</dbReference>
<keyword evidence="16" id="KW-1185">Reference proteome</keyword>
<dbReference type="GO" id="GO:0000155">
    <property type="term" value="F:phosphorelay sensor kinase activity"/>
    <property type="evidence" value="ECO:0007669"/>
    <property type="project" value="InterPro"/>
</dbReference>
<keyword evidence="5 12" id="KW-0812">Transmembrane</keyword>
<dbReference type="GO" id="GO:0016020">
    <property type="term" value="C:membrane"/>
    <property type="evidence" value="ECO:0007669"/>
    <property type="project" value="UniProtKB-SubCell"/>
</dbReference>
<dbReference type="PROSITE" id="PS50109">
    <property type="entry name" value="HIS_KIN"/>
    <property type="match status" value="1"/>
</dbReference>
<dbReference type="InterPro" id="IPR036097">
    <property type="entry name" value="HisK_dim/P_sf"/>
</dbReference>
<dbReference type="PROSITE" id="PS50112">
    <property type="entry name" value="PAS"/>
    <property type="match status" value="1"/>
</dbReference>
<keyword evidence="6" id="KW-0547">Nucleotide-binding</keyword>
<comment type="subcellular location">
    <subcellularLocation>
        <location evidence="2">Membrane</location>
        <topology evidence="2">Multi-pass membrane protein</topology>
    </subcellularLocation>
</comment>
<gene>
    <name evidence="15" type="ORF">HII17_03855</name>
</gene>
<dbReference type="EC" id="2.7.13.3" evidence="3"/>
<keyword evidence="7" id="KW-0418">Kinase</keyword>
<dbReference type="PANTHER" id="PTHR42878:SF7">
    <property type="entry name" value="SENSOR HISTIDINE KINASE GLRK"/>
    <property type="match status" value="1"/>
</dbReference>
<dbReference type="RefSeq" id="WP_169073972.1">
    <property type="nucleotide sequence ID" value="NZ_JABBXH010000001.1"/>
</dbReference>
<sequence>MAKQLQFERQLLKYLLVATLVPAIALVIALWYYGASRYLIGLIILSLTCLTGFCATTLYQKITFQLRTLSNLLEGMVHGDYSLRGRRGSSDTNNALGQLINQINALADTLLAQRYTATESQLLVAKIIQHIDVSIIAVDDEKNIAFVNPAAEKLLNITESSVIGSPLEFIGGKSLLEVNNHDVVNLEFAGQIGRYQVICDQYREQGHQHQLFFITDVNLLLREQERQAWQDLIRVLSHEINNSLSPIGSLANTLQTFTKKIEDKELSDNFNEGLTVISERATSLSQFIQSYRQLTHLPAPKKTPTNIGLLLAKLPILFKRQVTITCSDDLTANIDPVQIEQVLINLLKNADEASGSNLDKSIEIIVSSGLNDLHIQVIDQGVGLSNSKNLFTPFYTTKKQGSGIGLVLSRQIVEAHQGQLTLQDRKDGSGCIATIQLLKGSTKA</sequence>
<dbReference type="PRINTS" id="PR00344">
    <property type="entry name" value="BCTRLSENSOR"/>
</dbReference>
<dbReference type="GO" id="GO:0005524">
    <property type="term" value="F:ATP binding"/>
    <property type="evidence" value="ECO:0007669"/>
    <property type="project" value="UniProtKB-KW"/>
</dbReference>
<evidence type="ECO:0000313" key="15">
    <source>
        <dbReference type="EMBL" id="NMP30689.1"/>
    </source>
</evidence>
<name>A0A7Y0LAI6_9GAMM</name>
<evidence type="ECO:0000256" key="10">
    <source>
        <dbReference type="ARBA" id="ARBA00023012"/>
    </source>
</evidence>
<dbReference type="InterPro" id="IPR004358">
    <property type="entry name" value="Sig_transdc_His_kin-like_C"/>
</dbReference>
<dbReference type="EMBL" id="JABBXH010000001">
    <property type="protein sequence ID" value="NMP30689.1"/>
    <property type="molecule type" value="Genomic_DNA"/>
</dbReference>
<evidence type="ECO:0000256" key="5">
    <source>
        <dbReference type="ARBA" id="ARBA00022692"/>
    </source>
</evidence>
<organism evidence="15 16">
    <name type="scientific">Thalassotalea algicola</name>
    <dbReference type="NCBI Taxonomy" id="2716224"/>
    <lineage>
        <taxon>Bacteria</taxon>
        <taxon>Pseudomonadati</taxon>
        <taxon>Pseudomonadota</taxon>
        <taxon>Gammaproteobacteria</taxon>
        <taxon>Alteromonadales</taxon>
        <taxon>Colwelliaceae</taxon>
        <taxon>Thalassotalea</taxon>
    </lineage>
</organism>
<keyword evidence="10" id="KW-0902">Two-component regulatory system</keyword>
<evidence type="ECO:0000259" key="13">
    <source>
        <dbReference type="PROSITE" id="PS50109"/>
    </source>
</evidence>
<feature type="transmembrane region" description="Helical" evidence="12">
    <location>
        <begin position="12"/>
        <end position="33"/>
    </location>
</feature>
<dbReference type="GO" id="GO:0030295">
    <property type="term" value="F:protein kinase activator activity"/>
    <property type="evidence" value="ECO:0007669"/>
    <property type="project" value="TreeGrafter"/>
</dbReference>
<dbReference type="GO" id="GO:0000156">
    <property type="term" value="F:phosphorelay response regulator activity"/>
    <property type="evidence" value="ECO:0007669"/>
    <property type="project" value="TreeGrafter"/>
</dbReference>
<reference evidence="15 16" key="1">
    <citation type="submission" date="2020-04" db="EMBL/GenBank/DDBJ databases">
        <title>Thalassotalea sp. M1531, isolated from the surface of marine red alga.</title>
        <authorList>
            <person name="Pang L."/>
            <person name="Lu D.-C."/>
        </authorList>
    </citation>
    <scope>NUCLEOTIDE SEQUENCE [LARGE SCALE GENOMIC DNA]</scope>
    <source>
        <strain evidence="15 16">M1531</strain>
    </source>
</reference>
<keyword evidence="11 12" id="KW-0472">Membrane</keyword>
<dbReference type="Gene3D" id="1.10.287.130">
    <property type="match status" value="1"/>
</dbReference>
<evidence type="ECO:0000256" key="7">
    <source>
        <dbReference type="ARBA" id="ARBA00022777"/>
    </source>
</evidence>
<dbReference type="InterPro" id="IPR036890">
    <property type="entry name" value="HATPase_C_sf"/>
</dbReference>
<dbReference type="Gene3D" id="3.30.450.20">
    <property type="entry name" value="PAS domain"/>
    <property type="match status" value="1"/>
</dbReference>
<evidence type="ECO:0000259" key="14">
    <source>
        <dbReference type="PROSITE" id="PS50112"/>
    </source>
</evidence>
<evidence type="ECO:0000256" key="4">
    <source>
        <dbReference type="ARBA" id="ARBA00022679"/>
    </source>
</evidence>
<evidence type="ECO:0000256" key="12">
    <source>
        <dbReference type="SAM" id="Phobius"/>
    </source>
</evidence>
<dbReference type="InterPro" id="IPR035965">
    <property type="entry name" value="PAS-like_dom_sf"/>
</dbReference>
<keyword evidence="4" id="KW-0808">Transferase</keyword>
<proteinExistence type="predicted"/>
<feature type="domain" description="PAS" evidence="14">
    <location>
        <begin position="120"/>
        <end position="170"/>
    </location>
</feature>
<keyword evidence="9 12" id="KW-1133">Transmembrane helix</keyword>
<dbReference type="SMART" id="SM00387">
    <property type="entry name" value="HATPase_c"/>
    <property type="match status" value="1"/>
</dbReference>
<dbReference type="AlphaFoldDB" id="A0A7Y0LAI6"/>
<dbReference type="Pfam" id="PF00989">
    <property type="entry name" value="PAS"/>
    <property type="match status" value="1"/>
</dbReference>
<protein>
    <recommendedName>
        <fullName evidence="3">histidine kinase</fullName>
        <ecNumber evidence="3">2.7.13.3</ecNumber>
    </recommendedName>
</protein>
<dbReference type="GO" id="GO:0006355">
    <property type="term" value="P:regulation of DNA-templated transcription"/>
    <property type="evidence" value="ECO:0007669"/>
    <property type="project" value="InterPro"/>
</dbReference>
<keyword evidence="8" id="KW-0067">ATP-binding</keyword>